<gene>
    <name evidence="4" type="ORF">GIB67_041863</name>
</gene>
<dbReference type="InterPro" id="IPR010399">
    <property type="entry name" value="Tify_dom"/>
</dbReference>
<evidence type="ECO:0000256" key="2">
    <source>
        <dbReference type="RuleBase" id="RU369065"/>
    </source>
</evidence>
<dbReference type="GO" id="GO:0031347">
    <property type="term" value="P:regulation of defense response"/>
    <property type="evidence" value="ECO:0007669"/>
    <property type="project" value="UniProtKB-UniRule"/>
</dbReference>
<sequence>MSGEGATTIVEHDFFGLEKENINAAKSKFQRTVSKINPLLLKSVIGGNPLPVFNHSISPPATPVTPLTIFYNGTVSVFDVAPSKAEFIIKFAEKGSSETAVESQSDEQKLFEKLRGDLALPIMRNKSLQRFLEKRKERLTSASPYASGSSTVVRRGTRCD</sequence>
<dbReference type="InterPro" id="IPR018467">
    <property type="entry name" value="CCT_CS"/>
</dbReference>
<comment type="domain">
    <text evidence="2">The jas domain is required for interaction with COI1.</text>
</comment>
<evidence type="ECO:0000313" key="4">
    <source>
        <dbReference type="EMBL" id="KAF6137990.1"/>
    </source>
</evidence>
<protein>
    <recommendedName>
        <fullName evidence="2">Protein TIFY</fullName>
    </recommendedName>
    <alternativeName>
        <fullName evidence="2">Jasmonate ZIM domain-containing protein</fullName>
    </alternativeName>
</protein>
<evidence type="ECO:0000256" key="1">
    <source>
        <dbReference type="ARBA" id="ARBA00008614"/>
    </source>
</evidence>
<dbReference type="EMBL" id="JACGCM010002618">
    <property type="protein sequence ID" value="KAF6137990.1"/>
    <property type="molecule type" value="Genomic_DNA"/>
</dbReference>
<dbReference type="GO" id="GO:2000022">
    <property type="term" value="P:regulation of jasmonic acid mediated signaling pathway"/>
    <property type="evidence" value="ECO:0007669"/>
    <property type="project" value="UniProtKB-UniRule"/>
</dbReference>
<dbReference type="InterPro" id="IPR040390">
    <property type="entry name" value="TIFY/JAZ"/>
</dbReference>
<proteinExistence type="inferred from homology"/>
<dbReference type="OrthoDB" id="1914366at2759"/>
<comment type="function">
    <text evidence="2">Repressor of jasmonate responses.</text>
</comment>
<dbReference type="Proteomes" id="UP000541444">
    <property type="component" value="Unassembled WGS sequence"/>
</dbReference>
<dbReference type="GO" id="GO:0005634">
    <property type="term" value="C:nucleus"/>
    <property type="evidence" value="ECO:0007669"/>
    <property type="project" value="UniProtKB-SubCell"/>
</dbReference>
<dbReference type="Pfam" id="PF09425">
    <property type="entry name" value="Jas_motif"/>
    <property type="match status" value="1"/>
</dbReference>
<dbReference type="GO" id="GO:0009611">
    <property type="term" value="P:response to wounding"/>
    <property type="evidence" value="ECO:0007669"/>
    <property type="project" value="UniProtKB-UniRule"/>
</dbReference>
<accession>A0A7J7L5Y5</accession>
<dbReference type="SMART" id="SM00979">
    <property type="entry name" value="TIFY"/>
    <property type="match status" value="1"/>
</dbReference>
<dbReference type="Pfam" id="PF06200">
    <property type="entry name" value="tify"/>
    <property type="match status" value="1"/>
</dbReference>
<comment type="subcellular location">
    <subcellularLocation>
        <location evidence="2">Nucleus</location>
    </subcellularLocation>
</comment>
<keyword evidence="2" id="KW-1184">Jasmonic acid signaling pathway</keyword>
<comment type="similarity">
    <text evidence="1 2">Belongs to the TIFY/JAZ family.</text>
</comment>
<evidence type="ECO:0000259" key="3">
    <source>
        <dbReference type="PROSITE" id="PS51320"/>
    </source>
</evidence>
<keyword evidence="5" id="KW-1185">Reference proteome</keyword>
<dbReference type="PROSITE" id="PS51320">
    <property type="entry name" value="TIFY"/>
    <property type="match status" value="1"/>
</dbReference>
<evidence type="ECO:0000313" key="5">
    <source>
        <dbReference type="Proteomes" id="UP000541444"/>
    </source>
</evidence>
<feature type="domain" description="Tify" evidence="3">
    <location>
        <begin position="60"/>
        <end position="94"/>
    </location>
</feature>
<dbReference type="PANTHER" id="PTHR33077:SF5">
    <property type="entry name" value="PROTEIN TIFY 9"/>
    <property type="match status" value="1"/>
</dbReference>
<dbReference type="PANTHER" id="PTHR33077">
    <property type="entry name" value="PROTEIN TIFY 4A-RELATED-RELATED"/>
    <property type="match status" value="1"/>
</dbReference>
<organism evidence="4 5">
    <name type="scientific">Kingdonia uniflora</name>
    <dbReference type="NCBI Taxonomy" id="39325"/>
    <lineage>
        <taxon>Eukaryota</taxon>
        <taxon>Viridiplantae</taxon>
        <taxon>Streptophyta</taxon>
        <taxon>Embryophyta</taxon>
        <taxon>Tracheophyta</taxon>
        <taxon>Spermatophyta</taxon>
        <taxon>Magnoliopsida</taxon>
        <taxon>Ranunculales</taxon>
        <taxon>Circaeasteraceae</taxon>
        <taxon>Kingdonia</taxon>
    </lineage>
</organism>
<keyword evidence="2" id="KW-0539">Nucleus</keyword>
<comment type="caution">
    <text evidence="4">The sequence shown here is derived from an EMBL/GenBank/DDBJ whole genome shotgun (WGS) entry which is preliminary data.</text>
</comment>
<name>A0A7J7L5Y5_9MAGN</name>
<dbReference type="AlphaFoldDB" id="A0A7J7L5Y5"/>
<reference evidence="4 5" key="1">
    <citation type="journal article" date="2020" name="IScience">
        <title>Genome Sequencing of the Endangered Kingdonia uniflora (Circaeasteraceae, Ranunculales) Reveals Potential Mechanisms of Evolutionary Specialization.</title>
        <authorList>
            <person name="Sun Y."/>
            <person name="Deng T."/>
            <person name="Zhang A."/>
            <person name="Moore M.J."/>
            <person name="Landis J.B."/>
            <person name="Lin N."/>
            <person name="Zhang H."/>
            <person name="Zhang X."/>
            <person name="Huang J."/>
            <person name="Zhang X."/>
            <person name="Sun H."/>
            <person name="Wang H."/>
        </authorList>
    </citation>
    <scope>NUCLEOTIDE SEQUENCE [LARGE SCALE GENOMIC DNA]</scope>
    <source>
        <strain evidence="4">TB1705</strain>
        <tissue evidence="4">Leaf</tissue>
    </source>
</reference>